<dbReference type="GO" id="GO:0016787">
    <property type="term" value="F:hydrolase activity"/>
    <property type="evidence" value="ECO:0007669"/>
    <property type="project" value="UniProtKB-KW"/>
</dbReference>
<sequence length="215" mass="22436">MWQRRAATVLGVLAVLAVTTGMAVLRSVPSGSGSETSASSGVTVEAPEERTSEASRQPRPTSPRPGPQPANSVRLPDGATATLVRTELTADGTLPIPDGVAHAAWWGAEFGHDRGVALVAGHVDWYGRSGSFSGLFRLVAGDEVVVRDEAGRRWTYRVVAATTVHKSGLAAKAPELFSQDGPHRLVLVTCGGDYVGGAEGYEDNHIVTAELVSGP</sequence>
<evidence type="ECO:0000313" key="4">
    <source>
        <dbReference type="Proteomes" id="UP000005087"/>
    </source>
</evidence>
<dbReference type="STRING" id="928724.SacglDRAFT_01498"/>
<name>I1D0E6_9PSEU</name>
<dbReference type="InterPro" id="IPR005754">
    <property type="entry name" value="Sortase"/>
</dbReference>
<dbReference type="AlphaFoldDB" id="I1D0E6"/>
<gene>
    <name evidence="3" type="ORF">SacglDRAFT_01498</name>
</gene>
<proteinExistence type="predicted"/>
<keyword evidence="4" id="KW-1185">Reference proteome</keyword>
<protein>
    <submittedName>
        <fullName evidence="3">Sortase family enzyme</fullName>
    </submittedName>
</protein>
<reference evidence="3 4" key="1">
    <citation type="submission" date="2011-09" db="EMBL/GenBank/DDBJ databases">
        <authorList>
            <consortium name="US DOE Joint Genome Institute (JGI-PGF)"/>
            <person name="Lucas S."/>
            <person name="Han J."/>
            <person name="Lapidus A."/>
            <person name="Cheng J.-F."/>
            <person name="Goodwin L."/>
            <person name="Pitluck S."/>
            <person name="Peters L."/>
            <person name="Land M.L."/>
            <person name="Hauser L."/>
            <person name="Brambilla E."/>
            <person name="Klenk H.-P."/>
            <person name="Woyke T.J."/>
        </authorList>
    </citation>
    <scope>NUCLEOTIDE SEQUENCE [LARGE SCALE GENOMIC DNA]</scope>
    <source>
        <strain evidence="3 4">K62</strain>
    </source>
</reference>
<dbReference type="InterPro" id="IPR042001">
    <property type="entry name" value="Sortase_F"/>
</dbReference>
<dbReference type="SUPFAM" id="SSF63817">
    <property type="entry name" value="Sortase"/>
    <property type="match status" value="1"/>
</dbReference>
<dbReference type="eggNOG" id="COG3764">
    <property type="taxonomic scope" value="Bacteria"/>
</dbReference>
<dbReference type="EMBL" id="CM001484">
    <property type="protein sequence ID" value="EIE98420.1"/>
    <property type="molecule type" value="Genomic_DNA"/>
</dbReference>
<accession>I1D0E6</accession>
<dbReference type="HOGENOM" id="CLU_062592_4_1_11"/>
<organism evidence="3 4">
    <name type="scientific">Saccharomonospora glauca K62</name>
    <dbReference type="NCBI Taxonomy" id="928724"/>
    <lineage>
        <taxon>Bacteria</taxon>
        <taxon>Bacillati</taxon>
        <taxon>Actinomycetota</taxon>
        <taxon>Actinomycetes</taxon>
        <taxon>Pseudonocardiales</taxon>
        <taxon>Pseudonocardiaceae</taxon>
        <taxon>Saccharomonospora</taxon>
    </lineage>
</organism>
<evidence type="ECO:0000313" key="3">
    <source>
        <dbReference type="EMBL" id="EIE98420.1"/>
    </source>
</evidence>
<dbReference type="InterPro" id="IPR023365">
    <property type="entry name" value="Sortase_dom-sf"/>
</dbReference>
<reference evidence="4" key="2">
    <citation type="submission" date="2012-01" db="EMBL/GenBank/DDBJ databases">
        <title>Noncontiguous Finished sequence of chromosome of Saccharomonospora glauca K62.</title>
        <authorList>
            <consortium name="US DOE Joint Genome Institute"/>
            <person name="Lucas S."/>
            <person name="Han J."/>
            <person name="Lapidus A."/>
            <person name="Cheng J.-F."/>
            <person name="Goodwin L."/>
            <person name="Pitluck S."/>
            <person name="Peters L."/>
            <person name="Mikhailova N."/>
            <person name="Held B."/>
            <person name="Detter J.C."/>
            <person name="Han C."/>
            <person name="Tapia R."/>
            <person name="Land M."/>
            <person name="Hauser L."/>
            <person name="Kyrpides N."/>
            <person name="Ivanova N."/>
            <person name="Pagani I."/>
            <person name="Brambilla E.-M."/>
            <person name="Klenk H.-P."/>
            <person name="Woyke T."/>
        </authorList>
    </citation>
    <scope>NUCLEOTIDE SEQUENCE [LARGE SCALE GENOMIC DNA]</scope>
    <source>
        <strain evidence="4">K62</strain>
    </source>
</reference>
<dbReference type="Pfam" id="PF04203">
    <property type="entry name" value="Sortase"/>
    <property type="match status" value="1"/>
</dbReference>
<feature type="region of interest" description="Disordered" evidence="2">
    <location>
        <begin position="27"/>
        <end position="77"/>
    </location>
</feature>
<dbReference type="OrthoDB" id="525039at2"/>
<keyword evidence="1" id="KW-0378">Hydrolase</keyword>
<dbReference type="RefSeq" id="WP_005463094.1">
    <property type="nucleotide sequence ID" value="NZ_CM001484.1"/>
</dbReference>
<dbReference type="Proteomes" id="UP000005087">
    <property type="component" value="Chromosome"/>
</dbReference>
<evidence type="ECO:0000256" key="2">
    <source>
        <dbReference type="SAM" id="MobiDB-lite"/>
    </source>
</evidence>
<dbReference type="Gene3D" id="2.40.260.10">
    <property type="entry name" value="Sortase"/>
    <property type="match status" value="1"/>
</dbReference>
<dbReference type="CDD" id="cd05829">
    <property type="entry name" value="Sortase_F"/>
    <property type="match status" value="1"/>
</dbReference>
<evidence type="ECO:0000256" key="1">
    <source>
        <dbReference type="ARBA" id="ARBA00022801"/>
    </source>
</evidence>
<feature type="compositionally biased region" description="Low complexity" evidence="2">
    <location>
        <begin position="27"/>
        <end position="45"/>
    </location>
</feature>